<evidence type="ECO:0000313" key="5">
    <source>
        <dbReference type="Proteomes" id="UP000004662"/>
    </source>
</evidence>
<keyword evidence="5" id="KW-1185">Reference proteome</keyword>
<evidence type="ECO:0000256" key="2">
    <source>
        <dbReference type="PROSITE-ProRule" id="PRU00169"/>
    </source>
</evidence>
<gene>
    <name evidence="4" type="ORF">DFW101_0792</name>
</gene>
<feature type="domain" description="Response regulatory" evidence="3">
    <location>
        <begin position="3"/>
        <end position="120"/>
    </location>
</feature>
<feature type="modified residue" description="4-aspartylphosphate" evidence="2">
    <location>
        <position position="52"/>
    </location>
</feature>
<sequence length="122" mass="13967">MLHILLAEDDPNHATLARQALEEEGHIITSVPDGKRALEAMDHDAFDLVLLDMRLPEVDGREFIGRVRQGQCWYADIPIVVLTGYGLRQHLDFFSHFGVRDYLSKPYDCDELATIIRSYDSH</sequence>
<dbReference type="InterPro" id="IPR011006">
    <property type="entry name" value="CheY-like_superfamily"/>
</dbReference>
<dbReference type="PANTHER" id="PTHR44591">
    <property type="entry name" value="STRESS RESPONSE REGULATOR PROTEIN 1"/>
    <property type="match status" value="1"/>
</dbReference>
<proteinExistence type="predicted"/>
<dbReference type="SUPFAM" id="SSF52172">
    <property type="entry name" value="CheY-like"/>
    <property type="match status" value="1"/>
</dbReference>
<organism evidence="4 5">
    <name type="scientific">Solidesulfovibrio carbinoliphilus subsp. oakridgensis</name>
    <dbReference type="NCBI Taxonomy" id="694327"/>
    <lineage>
        <taxon>Bacteria</taxon>
        <taxon>Pseudomonadati</taxon>
        <taxon>Thermodesulfobacteriota</taxon>
        <taxon>Desulfovibrionia</taxon>
        <taxon>Desulfovibrionales</taxon>
        <taxon>Desulfovibrionaceae</taxon>
        <taxon>Solidesulfovibrio</taxon>
    </lineage>
</organism>
<protein>
    <submittedName>
        <fullName evidence="4">Response regulator receiver protein</fullName>
    </submittedName>
</protein>
<dbReference type="PANTHER" id="PTHR44591:SF3">
    <property type="entry name" value="RESPONSE REGULATORY DOMAIN-CONTAINING PROTEIN"/>
    <property type="match status" value="1"/>
</dbReference>
<dbReference type="Proteomes" id="UP000004662">
    <property type="component" value="Chromosome"/>
</dbReference>
<dbReference type="SMART" id="SM00448">
    <property type="entry name" value="REC"/>
    <property type="match status" value="1"/>
</dbReference>
<keyword evidence="1 2" id="KW-0597">Phosphoprotein</keyword>
<dbReference type="GO" id="GO:0000160">
    <property type="term" value="P:phosphorelay signal transduction system"/>
    <property type="evidence" value="ECO:0007669"/>
    <property type="project" value="InterPro"/>
</dbReference>
<dbReference type="Gene3D" id="3.40.50.2300">
    <property type="match status" value="1"/>
</dbReference>
<evidence type="ECO:0000259" key="3">
    <source>
        <dbReference type="PROSITE" id="PS50110"/>
    </source>
</evidence>
<accession>G7Q419</accession>
<dbReference type="AlphaFoldDB" id="G7Q419"/>
<dbReference type="STRING" id="694327.DFW101_0792"/>
<dbReference type="InterPro" id="IPR001789">
    <property type="entry name" value="Sig_transdc_resp-reg_receiver"/>
</dbReference>
<dbReference type="eggNOG" id="COG0784">
    <property type="taxonomic scope" value="Bacteria"/>
</dbReference>
<name>G7Q419_9BACT</name>
<dbReference type="RefSeq" id="WP_009180233.1">
    <property type="nucleotide sequence ID" value="NZ_CM001368.1"/>
</dbReference>
<evidence type="ECO:0000256" key="1">
    <source>
        <dbReference type="ARBA" id="ARBA00022553"/>
    </source>
</evidence>
<dbReference type="Pfam" id="PF00072">
    <property type="entry name" value="Response_reg"/>
    <property type="match status" value="1"/>
</dbReference>
<reference evidence="5" key="1">
    <citation type="journal article" date="2015" name="Genome Announc.">
        <title>High-Quality Draft Genome Sequence of Desulfovibrio carbinoliphilus FW-101-2B, an Organic Acid-Oxidizing Sulfate-Reducing Bacterium Isolated from Uranium(VI)-Contaminated Groundwater.</title>
        <authorList>
            <person name="Ramsay B.D."/>
            <person name="Hwang C."/>
            <person name="Woo H.L."/>
            <person name="Carroll S.L."/>
            <person name="Lucas S."/>
            <person name="Han J."/>
            <person name="Lapidus A.L."/>
            <person name="Cheng J.F."/>
            <person name="Goodwin L.A."/>
            <person name="Pitluck S."/>
            <person name="Peters L."/>
            <person name="Chertkov O."/>
            <person name="Held B."/>
            <person name="Detter J.C."/>
            <person name="Han C.S."/>
            <person name="Tapia R."/>
            <person name="Land M.L."/>
            <person name="Hauser L.J."/>
            <person name="Kyrpides N.C."/>
            <person name="Ivanova N.N."/>
            <person name="Mikhailova N."/>
            <person name="Pagani I."/>
            <person name="Woyke T."/>
            <person name="Arkin A.P."/>
            <person name="Dehal P."/>
            <person name="Chivian D."/>
            <person name="Criddle C.S."/>
            <person name="Wu W."/>
            <person name="Chakraborty R."/>
            <person name="Hazen T.C."/>
            <person name="Fields M.W."/>
        </authorList>
    </citation>
    <scope>NUCLEOTIDE SEQUENCE [LARGE SCALE GENOMIC DNA]</scope>
    <source>
        <strain evidence="5">FW-101-2B</strain>
    </source>
</reference>
<dbReference type="OrthoDB" id="9800029at2"/>
<dbReference type="EMBL" id="CM001368">
    <property type="protein sequence ID" value="EHJ46809.1"/>
    <property type="molecule type" value="Genomic_DNA"/>
</dbReference>
<dbReference type="CDD" id="cd17546">
    <property type="entry name" value="REC_hyHK_CKI1_RcsC-like"/>
    <property type="match status" value="1"/>
</dbReference>
<dbReference type="InterPro" id="IPR050595">
    <property type="entry name" value="Bact_response_regulator"/>
</dbReference>
<dbReference type="HOGENOM" id="CLU_000445_69_12_7"/>
<dbReference type="PROSITE" id="PS50110">
    <property type="entry name" value="RESPONSE_REGULATORY"/>
    <property type="match status" value="1"/>
</dbReference>
<evidence type="ECO:0000313" key="4">
    <source>
        <dbReference type="EMBL" id="EHJ46809.1"/>
    </source>
</evidence>